<dbReference type="AlphaFoldDB" id="A0AAV4TFA4"/>
<reference evidence="3 4" key="1">
    <citation type="submission" date="2021-06" db="EMBL/GenBank/DDBJ databases">
        <title>Caerostris extrusa draft genome.</title>
        <authorList>
            <person name="Kono N."/>
            <person name="Arakawa K."/>
        </authorList>
    </citation>
    <scope>NUCLEOTIDE SEQUENCE [LARGE SCALE GENOMIC DNA]</scope>
</reference>
<sequence length="111" mass="12744">MAHRLKFLCQSAAFGLSLVFVLVSSVHSDFLDTEQSLNSRTYTQKRSSPWKRWTWWKCAPPSRASSRWRRRSTWTCSPSRYTRRRGCSPRDARCPESPAGDSTVSSLSLLS</sequence>
<comment type="caution">
    <text evidence="3">The sequence shown here is derived from an EMBL/GenBank/DDBJ whole genome shotgun (WGS) entry which is preliminary data.</text>
</comment>
<dbReference type="Proteomes" id="UP001054945">
    <property type="component" value="Unassembled WGS sequence"/>
</dbReference>
<evidence type="ECO:0000256" key="2">
    <source>
        <dbReference type="SAM" id="SignalP"/>
    </source>
</evidence>
<proteinExistence type="predicted"/>
<accession>A0AAV4TFA4</accession>
<keyword evidence="2" id="KW-0732">Signal</keyword>
<protein>
    <submittedName>
        <fullName evidence="3">Uncharacterized protein</fullName>
    </submittedName>
</protein>
<feature type="compositionally biased region" description="Polar residues" evidence="1">
    <location>
        <begin position="100"/>
        <end position="111"/>
    </location>
</feature>
<feature type="chain" id="PRO_5043371754" evidence="2">
    <location>
        <begin position="29"/>
        <end position="111"/>
    </location>
</feature>
<name>A0AAV4TFA4_CAEEX</name>
<evidence type="ECO:0000313" key="4">
    <source>
        <dbReference type="Proteomes" id="UP001054945"/>
    </source>
</evidence>
<feature type="signal peptide" evidence="2">
    <location>
        <begin position="1"/>
        <end position="28"/>
    </location>
</feature>
<keyword evidence="4" id="KW-1185">Reference proteome</keyword>
<gene>
    <name evidence="3" type="ORF">CEXT_222671</name>
</gene>
<organism evidence="3 4">
    <name type="scientific">Caerostris extrusa</name>
    <name type="common">Bark spider</name>
    <name type="synonym">Caerostris bankana</name>
    <dbReference type="NCBI Taxonomy" id="172846"/>
    <lineage>
        <taxon>Eukaryota</taxon>
        <taxon>Metazoa</taxon>
        <taxon>Ecdysozoa</taxon>
        <taxon>Arthropoda</taxon>
        <taxon>Chelicerata</taxon>
        <taxon>Arachnida</taxon>
        <taxon>Araneae</taxon>
        <taxon>Araneomorphae</taxon>
        <taxon>Entelegynae</taxon>
        <taxon>Araneoidea</taxon>
        <taxon>Araneidae</taxon>
        <taxon>Caerostris</taxon>
    </lineage>
</organism>
<evidence type="ECO:0000313" key="3">
    <source>
        <dbReference type="EMBL" id="GIY44800.1"/>
    </source>
</evidence>
<evidence type="ECO:0000256" key="1">
    <source>
        <dbReference type="SAM" id="MobiDB-lite"/>
    </source>
</evidence>
<feature type="region of interest" description="Disordered" evidence="1">
    <location>
        <begin position="79"/>
        <end position="111"/>
    </location>
</feature>
<dbReference type="EMBL" id="BPLR01011197">
    <property type="protein sequence ID" value="GIY44800.1"/>
    <property type="molecule type" value="Genomic_DNA"/>
</dbReference>